<evidence type="ECO:0000256" key="2">
    <source>
        <dbReference type="ARBA" id="ARBA00011771"/>
    </source>
</evidence>
<dbReference type="PROSITE" id="PS00198">
    <property type="entry name" value="4FE4S_FER_1"/>
    <property type="match status" value="1"/>
</dbReference>
<comment type="subunit">
    <text evidence="2">Heterodimer of a large and a small subunit.</text>
</comment>
<proteinExistence type="predicted"/>
<dbReference type="GO" id="GO:0042597">
    <property type="term" value="C:periplasmic space"/>
    <property type="evidence" value="ECO:0007669"/>
    <property type="project" value="UniProtKB-SubCell"/>
</dbReference>
<comment type="caution">
    <text evidence="8">The sequence shown here is derived from an EMBL/GenBank/DDBJ whole genome shotgun (WGS) entry which is preliminary data.</text>
</comment>
<dbReference type="PANTHER" id="PTHR43177:SF3">
    <property type="entry name" value="PROTEIN NRFC HOMOLOG"/>
    <property type="match status" value="1"/>
</dbReference>
<keyword evidence="5" id="KW-0408">Iron</keyword>
<dbReference type="InterPro" id="IPR050954">
    <property type="entry name" value="ET_IronSulfur_Cluster-Binding"/>
</dbReference>
<dbReference type="Gene3D" id="3.30.70.20">
    <property type="match status" value="2"/>
</dbReference>
<evidence type="ECO:0000313" key="8">
    <source>
        <dbReference type="EMBL" id="HGG92043.1"/>
    </source>
</evidence>
<evidence type="ECO:0000259" key="7">
    <source>
        <dbReference type="PROSITE" id="PS51379"/>
    </source>
</evidence>
<keyword evidence="3" id="KW-0004">4Fe-4S</keyword>
<dbReference type="CDD" id="cd10551">
    <property type="entry name" value="PsrB"/>
    <property type="match status" value="1"/>
</dbReference>
<keyword evidence="4" id="KW-0479">Metal-binding</keyword>
<dbReference type="PROSITE" id="PS51379">
    <property type="entry name" value="4FE4S_FER_2"/>
    <property type="match status" value="1"/>
</dbReference>
<dbReference type="AlphaFoldDB" id="A0A7C3WI12"/>
<gene>
    <name evidence="8" type="ORF">ENR59_03730</name>
</gene>
<feature type="domain" description="4Fe-4S ferredoxin-type" evidence="7">
    <location>
        <begin position="145"/>
        <end position="174"/>
    </location>
</feature>
<name>A0A7C3WI12_9BACT</name>
<dbReference type="Pfam" id="PF13247">
    <property type="entry name" value="Fer4_11"/>
    <property type="match status" value="1"/>
</dbReference>
<sequence length="259" mass="28978">MHRSRRDFMKLAGVSALGLSAGTLGFLGEGANAADALPTADNFKKPITAKRWAMVIDTAKFDDALHKKVIDACHSVHNVPQIEGKQEIKWIWTADYESSFPTERPAFLAEAVEHRKYLLLCNHCENPACTRVCPTKATFKRESDGLVIMDYHRCIGCRYCMAGCPYGARSFNFRDPDEYIKVMNPLYPHRTRGVVEKCTFCVEKLAQGLMPACVQASDGAILFGDLRDPASPVRQALKEKYAIRRKPDLGTEPGVFYII</sequence>
<accession>A0A7C3WI12</accession>
<dbReference type="InterPro" id="IPR017900">
    <property type="entry name" value="4Fe4S_Fe_S_CS"/>
</dbReference>
<dbReference type="SUPFAM" id="SSF54862">
    <property type="entry name" value="4Fe-4S ferredoxins"/>
    <property type="match status" value="1"/>
</dbReference>
<evidence type="ECO:0000256" key="6">
    <source>
        <dbReference type="ARBA" id="ARBA00023014"/>
    </source>
</evidence>
<dbReference type="PANTHER" id="PTHR43177">
    <property type="entry name" value="PROTEIN NRFC"/>
    <property type="match status" value="1"/>
</dbReference>
<dbReference type="GO" id="GO:0051539">
    <property type="term" value="F:4 iron, 4 sulfur cluster binding"/>
    <property type="evidence" value="ECO:0007669"/>
    <property type="project" value="UniProtKB-KW"/>
</dbReference>
<dbReference type="NCBIfam" id="TIGR01409">
    <property type="entry name" value="TAT_signal_seq"/>
    <property type="match status" value="1"/>
</dbReference>
<evidence type="ECO:0000256" key="4">
    <source>
        <dbReference type="ARBA" id="ARBA00022723"/>
    </source>
</evidence>
<dbReference type="InterPro" id="IPR019546">
    <property type="entry name" value="TAT_signal_bac_arc"/>
</dbReference>
<evidence type="ECO:0000256" key="5">
    <source>
        <dbReference type="ARBA" id="ARBA00023004"/>
    </source>
</evidence>
<evidence type="ECO:0000256" key="1">
    <source>
        <dbReference type="ARBA" id="ARBA00004418"/>
    </source>
</evidence>
<reference evidence="8" key="1">
    <citation type="journal article" date="2020" name="mSystems">
        <title>Genome- and Community-Level Interaction Insights into Carbon Utilization and Element Cycling Functions of Hydrothermarchaeota in Hydrothermal Sediment.</title>
        <authorList>
            <person name="Zhou Z."/>
            <person name="Liu Y."/>
            <person name="Xu W."/>
            <person name="Pan J."/>
            <person name="Luo Z.H."/>
            <person name="Li M."/>
        </authorList>
    </citation>
    <scope>NUCLEOTIDE SEQUENCE [LARGE SCALE GENOMIC DNA]</scope>
    <source>
        <strain evidence="8">SpSt-413</strain>
    </source>
</reference>
<dbReference type="InterPro" id="IPR006311">
    <property type="entry name" value="TAT_signal"/>
</dbReference>
<organism evidence="8">
    <name type="scientific">Fundidesulfovibrio putealis</name>
    <dbReference type="NCBI Taxonomy" id="270496"/>
    <lineage>
        <taxon>Bacteria</taxon>
        <taxon>Pseudomonadati</taxon>
        <taxon>Thermodesulfobacteriota</taxon>
        <taxon>Desulfovibrionia</taxon>
        <taxon>Desulfovibrionales</taxon>
        <taxon>Desulfovibrionaceae</taxon>
        <taxon>Fundidesulfovibrio</taxon>
    </lineage>
</organism>
<dbReference type="InterPro" id="IPR017896">
    <property type="entry name" value="4Fe4S_Fe-S-bd"/>
</dbReference>
<dbReference type="PROSITE" id="PS51318">
    <property type="entry name" value="TAT"/>
    <property type="match status" value="1"/>
</dbReference>
<comment type="subcellular location">
    <subcellularLocation>
        <location evidence="1">Periplasm</location>
    </subcellularLocation>
</comment>
<evidence type="ECO:0000256" key="3">
    <source>
        <dbReference type="ARBA" id="ARBA00022485"/>
    </source>
</evidence>
<dbReference type="EMBL" id="DSRP01000259">
    <property type="protein sequence ID" value="HGG92043.1"/>
    <property type="molecule type" value="Genomic_DNA"/>
</dbReference>
<dbReference type="InterPro" id="IPR054822">
    <property type="entry name" value="DsrO-like"/>
</dbReference>
<protein>
    <submittedName>
        <fullName evidence="8">4Fe-4S dicluster domain-containing protein</fullName>
    </submittedName>
</protein>
<dbReference type="NCBIfam" id="NF045797">
    <property type="entry name" value="DsrO"/>
    <property type="match status" value="1"/>
</dbReference>
<dbReference type="GO" id="GO:0046872">
    <property type="term" value="F:metal ion binding"/>
    <property type="evidence" value="ECO:0007669"/>
    <property type="project" value="UniProtKB-KW"/>
</dbReference>
<keyword evidence="6" id="KW-0411">Iron-sulfur</keyword>